<name>A0A6J5RLE8_9CAUD</name>
<organism evidence="1">
    <name type="scientific">uncultured Caudovirales phage</name>
    <dbReference type="NCBI Taxonomy" id="2100421"/>
    <lineage>
        <taxon>Viruses</taxon>
        <taxon>Duplodnaviria</taxon>
        <taxon>Heunggongvirae</taxon>
        <taxon>Uroviricota</taxon>
        <taxon>Caudoviricetes</taxon>
        <taxon>Peduoviridae</taxon>
        <taxon>Maltschvirus</taxon>
        <taxon>Maltschvirus maltsch</taxon>
    </lineage>
</organism>
<dbReference type="EMBL" id="LR797252">
    <property type="protein sequence ID" value="CAB4196882.1"/>
    <property type="molecule type" value="Genomic_DNA"/>
</dbReference>
<protein>
    <submittedName>
        <fullName evidence="1">Uncharacterized protein</fullName>
    </submittedName>
</protein>
<accession>A0A6J5RLE8</accession>
<gene>
    <name evidence="1" type="ORF">UFOVP1290_402</name>
</gene>
<sequence length="294" mass="32594">MSNTNYTLEIVSHHKDFSNKTLRKYCVDGLDTVGAWGDEPFEIRFKNNTWQKVQVKLSLDGTDILTGKPATTDITKDMWVVDAYGTLNVKAWPETSNGGAAFMFTNAKNSVAVNTHGDLSSRGIIAAAVYVEGRPSFVIRDLYLSGDCTKGCSGDYSRGLDYNCDSDDSITFNSISSSIETSDSLRLNDSKSSPRRSRQIKSLDSLVSVGAGQHVDQKITYVTGLNKPTFAETVRVKYLWWDELKAELELANIPDNHASGFPADKEKQIMSIGKTPRIGSQTKQTDYRVNYSRI</sequence>
<evidence type="ECO:0000313" key="1">
    <source>
        <dbReference type="EMBL" id="CAB4196882.1"/>
    </source>
</evidence>
<proteinExistence type="predicted"/>
<reference evidence="1" key="1">
    <citation type="submission" date="2020-05" db="EMBL/GenBank/DDBJ databases">
        <authorList>
            <person name="Chiriac C."/>
            <person name="Salcher M."/>
            <person name="Ghai R."/>
            <person name="Kavagutti S V."/>
        </authorList>
    </citation>
    <scope>NUCLEOTIDE SEQUENCE</scope>
</reference>